<dbReference type="GO" id="GO:0032465">
    <property type="term" value="P:regulation of cytokinesis"/>
    <property type="evidence" value="ECO:0007669"/>
    <property type="project" value="TreeGrafter"/>
</dbReference>
<reference evidence="6" key="1">
    <citation type="submission" date="2019-10" db="EMBL/GenBank/DDBJ databases">
        <title>Corvus moneduloides (New Caledonian crow) genome, bCorMon1, primary haplotype.</title>
        <authorList>
            <person name="Rutz C."/>
            <person name="Fungtammasan C."/>
            <person name="Mountcastle J."/>
            <person name="Formenti G."/>
            <person name="Chow W."/>
            <person name="Howe K."/>
            <person name="Steele M.P."/>
            <person name="Fernandes J."/>
            <person name="Gilbert M.T.P."/>
            <person name="Fedrigo O."/>
            <person name="Jarvis E.D."/>
            <person name="Gemmell N."/>
        </authorList>
    </citation>
    <scope>NUCLEOTIDE SEQUENCE [LARGE SCALE GENOMIC DNA]</scope>
</reference>
<reference evidence="5" key="3">
    <citation type="submission" date="2025-09" db="UniProtKB">
        <authorList>
            <consortium name="Ensembl"/>
        </authorList>
    </citation>
    <scope>IDENTIFICATION</scope>
</reference>
<dbReference type="GO" id="GO:0036064">
    <property type="term" value="C:ciliary basal body"/>
    <property type="evidence" value="ECO:0007669"/>
    <property type="project" value="TreeGrafter"/>
</dbReference>
<keyword evidence="6" id="KW-1185">Reference proteome</keyword>
<dbReference type="Proteomes" id="UP000694553">
    <property type="component" value="Unassembled WGS sequence"/>
</dbReference>
<feature type="region of interest" description="Disordered" evidence="4">
    <location>
        <begin position="1"/>
        <end position="28"/>
    </location>
</feature>
<dbReference type="PANTHER" id="PTHR31259">
    <property type="entry name" value="ENDOSOME-ASSOCIATED TRAFFICKING REGULATOR 1"/>
    <property type="match status" value="1"/>
</dbReference>
<evidence type="ECO:0000313" key="6">
    <source>
        <dbReference type="Proteomes" id="UP000694553"/>
    </source>
</evidence>
<keyword evidence="3" id="KW-0175">Coiled coil</keyword>
<gene>
    <name evidence="5" type="primary">LOC116443300</name>
</gene>
<reference evidence="5" key="2">
    <citation type="submission" date="2025-08" db="UniProtKB">
        <authorList>
            <consortium name="Ensembl"/>
        </authorList>
    </citation>
    <scope>IDENTIFICATION</scope>
</reference>
<dbReference type="OMA" id="CIGCPSH"/>
<feature type="region of interest" description="Disordered" evidence="4">
    <location>
        <begin position="256"/>
        <end position="287"/>
    </location>
</feature>
<dbReference type="PANTHER" id="PTHR31259:SF3">
    <property type="entry name" value="ENDOSOME-ASSOCIATED-TRAFFICKING REGULATOR 1"/>
    <property type="match status" value="1"/>
</dbReference>
<dbReference type="GO" id="GO:0045724">
    <property type="term" value="P:positive regulation of cilium assembly"/>
    <property type="evidence" value="ECO:0007669"/>
    <property type="project" value="TreeGrafter"/>
</dbReference>
<accession>A0A8C3DB96</accession>
<organism evidence="5 6">
    <name type="scientific">Corvus moneduloides</name>
    <name type="common">New Caledonian crow</name>
    <dbReference type="NCBI Taxonomy" id="1196302"/>
    <lineage>
        <taxon>Eukaryota</taxon>
        <taxon>Metazoa</taxon>
        <taxon>Chordata</taxon>
        <taxon>Craniata</taxon>
        <taxon>Vertebrata</taxon>
        <taxon>Euteleostomi</taxon>
        <taxon>Archelosauria</taxon>
        <taxon>Archosauria</taxon>
        <taxon>Dinosauria</taxon>
        <taxon>Saurischia</taxon>
        <taxon>Theropoda</taxon>
        <taxon>Coelurosauria</taxon>
        <taxon>Aves</taxon>
        <taxon>Neognathae</taxon>
        <taxon>Neoaves</taxon>
        <taxon>Telluraves</taxon>
        <taxon>Australaves</taxon>
        <taxon>Passeriformes</taxon>
        <taxon>Corvoidea</taxon>
        <taxon>Corvidae</taxon>
        <taxon>Corvus</taxon>
    </lineage>
</organism>
<proteinExistence type="inferred from homology"/>
<evidence type="ECO:0000256" key="3">
    <source>
        <dbReference type="ARBA" id="ARBA00023054"/>
    </source>
</evidence>
<dbReference type="AlphaFoldDB" id="A0A8C3DB96"/>
<evidence type="ECO:0000256" key="4">
    <source>
        <dbReference type="SAM" id="MobiDB-lite"/>
    </source>
</evidence>
<dbReference type="GO" id="GO:0055037">
    <property type="term" value="C:recycling endosome"/>
    <property type="evidence" value="ECO:0007669"/>
    <property type="project" value="TreeGrafter"/>
</dbReference>
<dbReference type="GO" id="GO:0030496">
    <property type="term" value="C:midbody"/>
    <property type="evidence" value="ECO:0007669"/>
    <property type="project" value="TreeGrafter"/>
</dbReference>
<dbReference type="InterPro" id="IPR026757">
    <property type="entry name" value="ENTR1"/>
</dbReference>
<name>A0A8C3DB96_CORMO</name>
<evidence type="ECO:0000256" key="1">
    <source>
        <dbReference type="ARBA" id="ARBA00007791"/>
    </source>
</evidence>
<protein>
    <recommendedName>
        <fullName evidence="2">Endosome-associated-trafficking regulator 1</fullName>
    </recommendedName>
</protein>
<dbReference type="GO" id="GO:0005769">
    <property type="term" value="C:early endosome"/>
    <property type="evidence" value="ECO:0007669"/>
    <property type="project" value="TreeGrafter"/>
</dbReference>
<sequence length="316" mass="35735">MMRPSPLSKSNDSRDDNQTEDLGEPRLSYMVKDKRVGLAKPALEFEEEDQEFQEPFYEDMGMSDSLAGDEEPSLTYHLPGHQRGPALLKASTAPSGFHESFQHSSGQHLGTEATATRACAGDHYVGHPESSTGADAVLVGEDVMPREEYDVLRKQYDRLEGENAALRKDNAMVRRMLNTFQYNLKRQVCMVSSLQDQLKASQAEREREVRELQSLAQQSECHLQLMSQRVLDAEINMERLKQKIFILQGQLEKSKLENENRRTDWPGSSEAQLRLQQAKPPRAHNGQKWLPQAAPASGMLPVVAEVLESTRKILKF</sequence>
<dbReference type="Ensembl" id="ENSCMUT00000004398.2">
    <property type="protein sequence ID" value="ENSCMUP00000004064.1"/>
    <property type="gene ID" value="ENSCMUG00000002751.2"/>
</dbReference>
<comment type="similarity">
    <text evidence="1">Belongs to the ENTR1 family.</text>
</comment>
<dbReference type="GO" id="GO:1903566">
    <property type="term" value="P:positive regulation of protein localization to cilium"/>
    <property type="evidence" value="ECO:0007669"/>
    <property type="project" value="TreeGrafter"/>
</dbReference>
<evidence type="ECO:0000313" key="5">
    <source>
        <dbReference type="Ensembl" id="ENSCMUP00000004064.1"/>
    </source>
</evidence>
<dbReference type="GO" id="GO:0005813">
    <property type="term" value="C:centrosome"/>
    <property type="evidence" value="ECO:0007669"/>
    <property type="project" value="TreeGrafter"/>
</dbReference>
<evidence type="ECO:0000256" key="2">
    <source>
        <dbReference type="ARBA" id="ARBA00016007"/>
    </source>
</evidence>